<evidence type="ECO:0000313" key="4">
    <source>
        <dbReference type="EMBL" id="OSQ49498.1"/>
    </source>
</evidence>
<keyword evidence="5" id="KW-1185">Reference proteome</keyword>
<dbReference type="GO" id="GO:0003700">
    <property type="term" value="F:DNA-binding transcription factor activity"/>
    <property type="evidence" value="ECO:0007669"/>
    <property type="project" value="TreeGrafter"/>
</dbReference>
<dbReference type="GO" id="GO:0000976">
    <property type="term" value="F:transcription cis-regulatory region binding"/>
    <property type="evidence" value="ECO:0007669"/>
    <property type="project" value="TreeGrafter"/>
</dbReference>
<dbReference type="Pfam" id="PF00440">
    <property type="entry name" value="TetR_N"/>
    <property type="match status" value="1"/>
</dbReference>
<dbReference type="InterPro" id="IPR001647">
    <property type="entry name" value="HTH_TetR"/>
</dbReference>
<dbReference type="Gene3D" id="1.10.10.60">
    <property type="entry name" value="Homeodomain-like"/>
    <property type="match status" value="1"/>
</dbReference>
<dbReference type="STRING" id="1293890.TALK_03865"/>
<dbReference type="Gene3D" id="1.10.357.10">
    <property type="entry name" value="Tetracycline Repressor, domain 2"/>
    <property type="match status" value="1"/>
</dbReference>
<dbReference type="EMBL" id="JFKB01000002">
    <property type="protein sequence ID" value="OSQ49498.1"/>
    <property type="molecule type" value="Genomic_DNA"/>
</dbReference>
<dbReference type="Proteomes" id="UP000193396">
    <property type="component" value="Unassembled WGS sequence"/>
</dbReference>
<dbReference type="PROSITE" id="PS50977">
    <property type="entry name" value="HTH_TETR_2"/>
    <property type="match status" value="1"/>
</dbReference>
<dbReference type="OrthoDB" id="2356263at2"/>
<sequence>MNIASPPANGHKARSSKTRSHLIEAAIEVIGAVGYEGASTRALAKTANTTLSAIPYHFGGKKELYLAAADMIAEHAAGRFDKALDPLDDNSIADKTVRLEQALTNFLNIILENAEPYSWTSFVARCTYDNDEAFTVIYERAIAPMLERLVQTASDVSGRAPDDEALRLRISAIVTSIISFRFLRGIILRGMAWSEIQSSSIGQIEGMVRDLCRSDFLAANRTK</sequence>
<protein>
    <submittedName>
        <fullName evidence="4">TetR family transcriptional regulator</fullName>
    </submittedName>
</protein>
<dbReference type="PANTHER" id="PTHR30055:SF219">
    <property type="entry name" value="TRANSCRIPTIONAL REGULATORY PROTEIN"/>
    <property type="match status" value="1"/>
</dbReference>
<organism evidence="4 5">
    <name type="scientific">Thalassospira alkalitolerans</name>
    <dbReference type="NCBI Taxonomy" id="1293890"/>
    <lineage>
        <taxon>Bacteria</taxon>
        <taxon>Pseudomonadati</taxon>
        <taxon>Pseudomonadota</taxon>
        <taxon>Alphaproteobacteria</taxon>
        <taxon>Rhodospirillales</taxon>
        <taxon>Thalassospiraceae</taxon>
        <taxon>Thalassospira</taxon>
    </lineage>
</organism>
<dbReference type="SUPFAM" id="SSF46689">
    <property type="entry name" value="Homeodomain-like"/>
    <property type="match status" value="1"/>
</dbReference>
<evidence type="ECO:0000256" key="2">
    <source>
        <dbReference type="PROSITE-ProRule" id="PRU00335"/>
    </source>
</evidence>
<name>A0A1Y2LEH9_9PROT</name>
<evidence type="ECO:0000313" key="5">
    <source>
        <dbReference type="Proteomes" id="UP000193396"/>
    </source>
</evidence>
<evidence type="ECO:0000259" key="3">
    <source>
        <dbReference type="PROSITE" id="PS50977"/>
    </source>
</evidence>
<dbReference type="RefSeq" id="WP_085616065.1">
    <property type="nucleotide sequence ID" value="NZ_JBLXHE010000001.1"/>
</dbReference>
<dbReference type="InterPro" id="IPR009057">
    <property type="entry name" value="Homeodomain-like_sf"/>
</dbReference>
<evidence type="ECO:0000256" key="1">
    <source>
        <dbReference type="ARBA" id="ARBA00023125"/>
    </source>
</evidence>
<gene>
    <name evidence="4" type="ORF">TALK_03865</name>
</gene>
<keyword evidence="1 2" id="KW-0238">DNA-binding</keyword>
<feature type="domain" description="HTH tetR-type" evidence="3">
    <location>
        <begin position="16"/>
        <end position="76"/>
    </location>
</feature>
<dbReference type="AlphaFoldDB" id="A0A1Y2LEH9"/>
<dbReference type="SUPFAM" id="SSF48498">
    <property type="entry name" value="Tetracyclin repressor-like, C-terminal domain"/>
    <property type="match status" value="1"/>
</dbReference>
<accession>A0A1Y2LEH9</accession>
<reference evidence="4 5" key="1">
    <citation type="submission" date="2014-03" db="EMBL/GenBank/DDBJ databases">
        <title>The draft genome sequence of Thalassospira alkalitolerans JCM 18968.</title>
        <authorList>
            <person name="Lai Q."/>
            <person name="Shao Z."/>
        </authorList>
    </citation>
    <scope>NUCLEOTIDE SEQUENCE [LARGE SCALE GENOMIC DNA]</scope>
    <source>
        <strain evidence="4 5">JCM 18968</strain>
    </source>
</reference>
<dbReference type="PANTHER" id="PTHR30055">
    <property type="entry name" value="HTH-TYPE TRANSCRIPTIONAL REGULATOR RUTR"/>
    <property type="match status" value="1"/>
</dbReference>
<dbReference type="PRINTS" id="PR00455">
    <property type="entry name" value="HTHTETR"/>
</dbReference>
<dbReference type="Pfam" id="PF09209">
    <property type="entry name" value="CecR_C"/>
    <property type="match status" value="1"/>
</dbReference>
<dbReference type="InterPro" id="IPR036271">
    <property type="entry name" value="Tet_transcr_reg_TetR-rel_C_sf"/>
</dbReference>
<comment type="caution">
    <text evidence="4">The sequence shown here is derived from an EMBL/GenBank/DDBJ whole genome shotgun (WGS) entry which is preliminary data.</text>
</comment>
<feature type="DNA-binding region" description="H-T-H motif" evidence="2">
    <location>
        <begin position="39"/>
        <end position="58"/>
    </location>
</feature>
<dbReference type="InterPro" id="IPR050109">
    <property type="entry name" value="HTH-type_TetR-like_transc_reg"/>
</dbReference>
<dbReference type="InterPro" id="IPR015292">
    <property type="entry name" value="Tscrpt_reg_YbiH_C"/>
</dbReference>
<proteinExistence type="predicted"/>